<proteinExistence type="inferred from homology"/>
<dbReference type="PANTHER" id="PTHR11693">
    <property type="entry name" value="ATP SYNTHASE GAMMA CHAIN"/>
    <property type="match status" value="1"/>
</dbReference>
<dbReference type="EMBL" id="SMFQ01000003">
    <property type="protein sequence ID" value="TCJ87597.1"/>
    <property type="molecule type" value="Genomic_DNA"/>
</dbReference>
<evidence type="ECO:0000313" key="11">
    <source>
        <dbReference type="Proteomes" id="UP000294887"/>
    </source>
</evidence>
<dbReference type="GO" id="GO:0045259">
    <property type="term" value="C:proton-transporting ATP synthase complex"/>
    <property type="evidence" value="ECO:0007669"/>
    <property type="project" value="UniProtKB-KW"/>
</dbReference>
<evidence type="ECO:0000256" key="7">
    <source>
        <dbReference type="ARBA" id="ARBA00023136"/>
    </source>
</evidence>
<dbReference type="PRINTS" id="PR00126">
    <property type="entry name" value="ATPASEGAMMA"/>
</dbReference>
<reference evidence="10 11" key="1">
    <citation type="submission" date="2019-03" db="EMBL/GenBank/DDBJ databases">
        <title>Genomic Encyclopedia of Type Strains, Phase IV (KMG-IV): sequencing the most valuable type-strain genomes for metagenomic binning, comparative biology and taxonomic classification.</title>
        <authorList>
            <person name="Goeker M."/>
        </authorList>
    </citation>
    <scope>NUCLEOTIDE SEQUENCE [LARGE SCALE GENOMIC DNA]</scope>
    <source>
        <strain evidence="10 11">DSM 24830</strain>
    </source>
</reference>
<evidence type="ECO:0000256" key="8">
    <source>
        <dbReference type="ARBA" id="ARBA00023196"/>
    </source>
</evidence>
<dbReference type="SUPFAM" id="SSF52943">
    <property type="entry name" value="ATP synthase (F1-ATPase), gamma subunit"/>
    <property type="match status" value="1"/>
</dbReference>
<evidence type="ECO:0000256" key="6">
    <source>
        <dbReference type="ARBA" id="ARBA00023065"/>
    </source>
</evidence>
<keyword evidence="11" id="KW-1185">Reference proteome</keyword>
<keyword evidence="4" id="KW-0813">Transport</keyword>
<dbReference type="InterPro" id="IPR035968">
    <property type="entry name" value="ATP_synth_F1_ATPase_gsu"/>
</dbReference>
<comment type="function">
    <text evidence="1">Produces ATP from ADP in the presence of a proton gradient across the membrane. The gamma chain is believed to be important in regulating ATPase activity and the flow of protons through the CF(0) complex.</text>
</comment>
<evidence type="ECO:0000256" key="4">
    <source>
        <dbReference type="ARBA" id="ARBA00022448"/>
    </source>
</evidence>
<evidence type="ECO:0000313" key="10">
    <source>
        <dbReference type="EMBL" id="TCJ87597.1"/>
    </source>
</evidence>
<dbReference type="NCBIfam" id="TIGR03323">
    <property type="entry name" value="alt_F1F0_F1_gam"/>
    <property type="match status" value="1"/>
</dbReference>
<keyword evidence="8" id="KW-0139">CF(1)</keyword>
<keyword evidence="9" id="KW-0066">ATP synthesis</keyword>
<dbReference type="InterPro" id="IPR017709">
    <property type="entry name" value="Alt_ATP_synth_F1_gsu"/>
</dbReference>
<dbReference type="OrthoDB" id="9812769at2"/>
<dbReference type="PANTHER" id="PTHR11693:SF22">
    <property type="entry name" value="ATP SYNTHASE SUBUNIT GAMMA, MITOCHONDRIAL"/>
    <property type="match status" value="1"/>
</dbReference>
<sequence length="299" mass="33836">METPERLQEQIKSMEGLHNIVATMKALSASNIHQYEQSIESLTDYWHTVELGLRVVMRDELNPRHIVPSLNGGMAAVVFGSDHGMCGRFNEDVTGYMLKHFKTLPSGVKPKVLCLGLRAGDLLERAGQPVDEVLTLPGTANQIASSVQQILMYIDSWREKSGIKNLFLYHNRPKNRASYHPTKFHLLPLQLDQFSNFNIKDWPGRSLPTYTMNRESLLSSLLNQYFFISLFRACAESQSAEHGSRLTAMQAAEKNLDEHIEELGGEYRQARQDIITNELLDIIASFEAMSGNKKKKKKA</sequence>
<evidence type="ECO:0000256" key="3">
    <source>
        <dbReference type="ARBA" id="ARBA00007681"/>
    </source>
</evidence>
<protein>
    <submittedName>
        <fullName evidence="10">F-type H+-transporting ATPase subunit gamma</fullName>
    </submittedName>
</protein>
<dbReference type="Gene3D" id="1.10.287.80">
    <property type="entry name" value="ATP synthase, gamma subunit, helix hairpin domain"/>
    <property type="match status" value="1"/>
</dbReference>
<name>A0A4R1F088_9GAMM</name>
<comment type="similarity">
    <text evidence="3">Belongs to the ATPase gamma chain family.</text>
</comment>
<evidence type="ECO:0000256" key="5">
    <source>
        <dbReference type="ARBA" id="ARBA00022781"/>
    </source>
</evidence>
<keyword evidence="7" id="KW-0472">Membrane</keyword>
<dbReference type="CDD" id="cd12151">
    <property type="entry name" value="F1-ATPase_gamma"/>
    <property type="match status" value="1"/>
</dbReference>
<dbReference type="InterPro" id="IPR000131">
    <property type="entry name" value="ATP_synth_F1_gsu"/>
</dbReference>
<gene>
    <name evidence="10" type="ORF">EV695_2109</name>
</gene>
<keyword evidence="5" id="KW-0375">Hydrogen ion transport</keyword>
<keyword evidence="6" id="KW-0406">Ion transport</keyword>
<dbReference type="RefSeq" id="WP_131905863.1">
    <property type="nucleotide sequence ID" value="NZ_BAAAFU010000004.1"/>
</dbReference>
<evidence type="ECO:0000256" key="1">
    <source>
        <dbReference type="ARBA" id="ARBA00003456"/>
    </source>
</evidence>
<dbReference type="Proteomes" id="UP000294887">
    <property type="component" value="Unassembled WGS sequence"/>
</dbReference>
<organism evidence="10 11">
    <name type="scientific">Cocleimonas flava</name>
    <dbReference type="NCBI Taxonomy" id="634765"/>
    <lineage>
        <taxon>Bacteria</taxon>
        <taxon>Pseudomonadati</taxon>
        <taxon>Pseudomonadota</taxon>
        <taxon>Gammaproteobacteria</taxon>
        <taxon>Thiotrichales</taxon>
        <taxon>Thiotrichaceae</taxon>
        <taxon>Cocleimonas</taxon>
    </lineage>
</organism>
<evidence type="ECO:0000256" key="2">
    <source>
        <dbReference type="ARBA" id="ARBA00004170"/>
    </source>
</evidence>
<dbReference type="Pfam" id="PF00231">
    <property type="entry name" value="ATP-synt"/>
    <property type="match status" value="1"/>
</dbReference>
<dbReference type="AlphaFoldDB" id="A0A4R1F088"/>
<comment type="subcellular location">
    <subcellularLocation>
        <location evidence="2">Membrane</location>
        <topology evidence="2">Peripheral membrane protein</topology>
    </subcellularLocation>
</comment>
<dbReference type="Gene3D" id="3.40.1380.10">
    <property type="match status" value="1"/>
</dbReference>
<accession>A0A4R1F088</accession>
<evidence type="ECO:0000256" key="9">
    <source>
        <dbReference type="ARBA" id="ARBA00023310"/>
    </source>
</evidence>
<dbReference type="GO" id="GO:0046933">
    <property type="term" value="F:proton-transporting ATP synthase activity, rotational mechanism"/>
    <property type="evidence" value="ECO:0007669"/>
    <property type="project" value="InterPro"/>
</dbReference>
<comment type="caution">
    <text evidence="10">The sequence shown here is derived from an EMBL/GenBank/DDBJ whole genome shotgun (WGS) entry which is preliminary data.</text>
</comment>